<organism evidence="1 2">
    <name type="scientific">Acaulospora colombiana</name>
    <dbReference type="NCBI Taxonomy" id="27376"/>
    <lineage>
        <taxon>Eukaryota</taxon>
        <taxon>Fungi</taxon>
        <taxon>Fungi incertae sedis</taxon>
        <taxon>Mucoromycota</taxon>
        <taxon>Glomeromycotina</taxon>
        <taxon>Glomeromycetes</taxon>
        <taxon>Diversisporales</taxon>
        <taxon>Acaulosporaceae</taxon>
        <taxon>Acaulospora</taxon>
    </lineage>
</organism>
<evidence type="ECO:0000313" key="2">
    <source>
        <dbReference type="Proteomes" id="UP000789525"/>
    </source>
</evidence>
<name>A0ACA9QRK0_9GLOM</name>
<protein>
    <submittedName>
        <fullName evidence="1">14542_t:CDS:1</fullName>
    </submittedName>
</protein>
<accession>A0ACA9QRK0</accession>
<proteinExistence type="predicted"/>
<comment type="caution">
    <text evidence="1">The sequence shown here is derived from an EMBL/GenBank/DDBJ whole genome shotgun (WGS) entry which is preliminary data.</text>
</comment>
<evidence type="ECO:0000313" key="1">
    <source>
        <dbReference type="EMBL" id="CAG8763606.1"/>
    </source>
</evidence>
<sequence length="56" mass="5874">MVSLSNSQESGLVAVGFAMRMKTNNGARNGSKKLIGLATPNQAVTHNASQNSQRIS</sequence>
<dbReference type="EMBL" id="CAJVPT010060387">
    <property type="protein sequence ID" value="CAG8763606.1"/>
    <property type="molecule type" value="Genomic_DNA"/>
</dbReference>
<gene>
    <name evidence="1" type="ORF">ACOLOM_LOCUS13323</name>
</gene>
<dbReference type="Proteomes" id="UP000789525">
    <property type="component" value="Unassembled WGS sequence"/>
</dbReference>
<keyword evidence="2" id="KW-1185">Reference proteome</keyword>
<feature type="non-terminal residue" evidence="1">
    <location>
        <position position="56"/>
    </location>
</feature>
<reference evidence="1" key="1">
    <citation type="submission" date="2021-06" db="EMBL/GenBank/DDBJ databases">
        <authorList>
            <person name="Kallberg Y."/>
            <person name="Tangrot J."/>
            <person name="Rosling A."/>
        </authorList>
    </citation>
    <scope>NUCLEOTIDE SEQUENCE</scope>
    <source>
        <strain evidence="1">CL356</strain>
    </source>
</reference>